<dbReference type="PANTHER" id="PTHR12419:SF10">
    <property type="entry name" value="DEUBIQUITINASE OTUD6B"/>
    <property type="match status" value="1"/>
</dbReference>
<dbReference type="CDD" id="cd22762">
    <property type="entry name" value="OTU_fungi_OTU2-like"/>
    <property type="match status" value="1"/>
</dbReference>
<dbReference type="Proteomes" id="UP001161017">
    <property type="component" value="Unassembled WGS sequence"/>
</dbReference>
<feature type="compositionally biased region" description="Basic residues" evidence="1">
    <location>
        <begin position="108"/>
        <end position="118"/>
    </location>
</feature>
<accession>A0AA43QGD8</accession>
<dbReference type="PROSITE" id="PS50802">
    <property type="entry name" value="OTU"/>
    <property type="match status" value="1"/>
</dbReference>
<evidence type="ECO:0000313" key="3">
    <source>
        <dbReference type="EMBL" id="MDI1485182.1"/>
    </source>
</evidence>
<keyword evidence="4" id="KW-1185">Reference proteome</keyword>
<feature type="compositionally biased region" description="Basic residues" evidence="1">
    <location>
        <begin position="1"/>
        <end position="10"/>
    </location>
</feature>
<dbReference type="PANTHER" id="PTHR12419">
    <property type="entry name" value="OTU DOMAIN CONTAINING PROTEIN"/>
    <property type="match status" value="1"/>
</dbReference>
<feature type="region of interest" description="Disordered" evidence="1">
    <location>
        <begin position="67"/>
        <end position="122"/>
    </location>
</feature>
<keyword evidence="3" id="KW-0378">Hydrolase</keyword>
<dbReference type="EMBL" id="JAPUFD010000001">
    <property type="protein sequence ID" value="MDI1485182.1"/>
    <property type="molecule type" value="Genomic_DNA"/>
</dbReference>
<dbReference type="AlphaFoldDB" id="A0AA43QGD8"/>
<comment type="caution">
    <text evidence="3">The sequence shown here is derived from an EMBL/GenBank/DDBJ whole genome shotgun (WGS) entry which is preliminary data.</text>
</comment>
<feature type="compositionally biased region" description="Basic residues" evidence="1">
    <location>
        <begin position="21"/>
        <end position="32"/>
    </location>
</feature>
<dbReference type="InterPro" id="IPR049771">
    <property type="entry name" value="OTU2-like_OTU"/>
</dbReference>
<sequence>MDELQKKHRKEQKDLQSQITQKKKSATKKTRKSINDECETLVRSMKERHAVELAEFNGDTRDRIEAAETAVPEASDYHDSSFVEGPPGKPSAELSETPPSGSNDQGKKPNRQKTRLARRAAEQEAAIHQAEIESANLPNRRDREIESMRNAYQARGLKEHAIRSDGHCLYAAITDQLTDSGLGMKPTAQLPIKDPDGENYVMARAVAASYIASHAPDFEPYLDQPLDKYVDSIQNTGEWGGHVEILALAKAYSVTINVLHGDGHIDEVASNADTDRGSLWLAYYRHTFGLGEHYNSLRAGSEHK</sequence>
<dbReference type="Pfam" id="PF02338">
    <property type="entry name" value="OTU"/>
    <property type="match status" value="1"/>
</dbReference>
<dbReference type="SUPFAM" id="SSF54001">
    <property type="entry name" value="Cysteine proteinases"/>
    <property type="match status" value="1"/>
</dbReference>
<evidence type="ECO:0000256" key="1">
    <source>
        <dbReference type="SAM" id="MobiDB-lite"/>
    </source>
</evidence>
<organism evidence="3 4">
    <name type="scientific">Ramalina farinacea</name>
    <dbReference type="NCBI Taxonomy" id="258253"/>
    <lineage>
        <taxon>Eukaryota</taxon>
        <taxon>Fungi</taxon>
        <taxon>Dikarya</taxon>
        <taxon>Ascomycota</taxon>
        <taxon>Pezizomycotina</taxon>
        <taxon>Lecanoromycetes</taxon>
        <taxon>OSLEUM clade</taxon>
        <taxon>Lecanoromycetidae</taxon>
        <taxon>Lecanorales</taxon>
        <taxon>Lecanorineae</taxon>
        <taxon>Ramalinaceae</taxon>
        <taxon>Ramalina</taxon>
    </lineage>
</organism>
<gene>
    <name evidence="3" type="primary">OTU2</name>
    <name evidence="3" type="ORF">OHK93_000317</name>
</gene>
<feature type="domain" description="OTU" evidence="2">
    <location>
        <begin position="157"/>
        <end position="300"/>
    </location>
</feature>
<dbReference type="InterPro" id="IPR038765">
    <property type="entry name" value="Papain-like_cys_pep_sf"/>
</dbReference>
<proteinExistence type="predicted"/>
<dbReference type="Gene3D" id="3.90.70.80">
    <property type="match status" value="1"/>
</dbReference>
<evidence type="ECO:0000259" key="2">
    <source>
        <dbReference type="PROSITE" id="PS50802"/>
    </source>
</evidence>
<dbReference type="GO" id="GO:0004843">
    <property type="term" value="F:cysteine-type deubiquitinase activity"/>
    <property type="evidence" value="ECO:0007669"/>
    <property type="project" value="UniProtKB-EC"/>
</dbReference>
<evidence type="ECO:0000313" key="4">
    <source>
        <dbReference type="Proteomes" id="UP001161017"/>
    </source>
</evidence>
<name>A0AA43QGD8_9LECA</name>
<dbReference type="EC" id="3.4.19.12" evidence="3"/>
<dbReference type="InterPro" id="IPR050704">
    <property type="entry name" value="Peptidase_C85-like"/>
</dbReference>
<dbReference type="GO" id="GO:0016579">
    <property type="term" value="P:protein deubiquitination"/>
    <property type="evidence" value="ECO:0007669"/>
    <property type="project" value="TreeGrafter"/>
</dbReference>
<dbReference type="InterPro" id="IPR003323">
    <property type="entry name" value="OTU_dom"/>
</dbReference>
<protein>
    <submittedName>
        <fullName evidence="3">OTU protein</fullName>
        <ecNumber evidence="3">3.4.19.12</ecNumber>
    </submittedName>
</protein>
<reference evidence="3" key="1">
    <citation type="journal article" date="2023" name="Genome Biol. Evol.">
        <title>First Whole Genome Sequence and Flow Cytometry Genome Size Data for the Lichen-Forming Fungus Ramalina farinacea (Ascomycota).</title>
        <authorList>
            <person name="Llewellyn T."/>
            <person name="Mian S."/>
            <person name="Hill R."/>
            <person name="Leitch I.J."/>
            <person name="Gaya E."/>
        </authorList>
    </citation>
    <scope>NUCLEOTIDE SEQUENCE</scope>
    <source>
        <strain evidence="3">LIQ254RAFAR</strain>
    </source>
</reference>
<feature type="region of interest" description="Disordered" evidence="1">
    <location>
        <begin position="1"/>
        <end position="36"/>
    </location>
</feature>